<dbReference type="InterPro" id="IPR029063">
    <property type="entry name" value="SAM-dependent_MTases_sf"/>
</dbReference>
<dbReference type="Gene3D" id="3.40.50.150">
    <property type="entry name" value="Vaccinia Virus protein VP39"/>
    <property type="match status" value="1"/>
</dbReference>
<evidence type="ECO:0000313" key="2">
    <source>
        <dbReference type="EMBL" id="GAA6409596.1"/>
    </source>
</evidence>
<dbReference type="EMBL" id="BAABYW010000001">
    <property type="protein sequence ID" value="GAA6409596.1"/>
    <property type="molecule type" value="Genomic_DNA"/>
</dbReference>
<dbReference type="CDD" id="cd02440">
    <property type="entry name" value="AdoMet_MTases"/>
    <property type="match status" value="1"/>
</dbReference>
<evidence type="ECO:0000259" key="1">
    <source>
        <dbReference type="Pfam" id="PF13649"/>
    </source>
</evidence>
<evidence type="ECO:0000313" key="3">
    <source>
        <dbReference type="Proteomes" id="UP001600943"/>
    </source>
</evidence>
<dbReference type="SUPFAM" id="SSF53335">
    <property type="entry name" value="S-adenosyl-L-methionine-dependent methyltransferases"/>
    <property type="match status" value="1"/>
</dbReference>
<sequence>MNGNYYDENLNAQKLYKVYQTKYPRVKQYLESEISFVRNHLQGTERILEIGAGYGRIMKELAPNCKTIIGIDISKDNAAFGNEYLSDVPNAQLLVMDAHDLDFREPFDVILCLQNGLSAINAQPMAFIKKCMDFLTTDGKVFVSSYSPKFWDHRVAWFREQSEKGLLGEIDMERTRDGEIICKDGFRSSALSPEEMDRIGKSTGYAYYVAETDQSSIFLVISKAG</sequence>
<gene>
    <name evidence="2" type="ORF">K040078D81_37130</name>
</gene>
<dbReference type="RefSeq" id="WP_302418490.1">
    <property type="nucleotide sequence ID" value="NZ_BAABYW010000001.1"/>
</dbReference>
<protein>
    <recommendedName>
        <fullName evidence="1">Methyltransferase domain-containing protein</fullName>
    </recommendedName>
</protein>
<accession>A0ABQ0BDS6</accession>
<comment type="caution">
    <text evidence="2">The sequence shown here is derived from an EMBL/GenBank/DDBJ whole genome shotgun (WGS) entry which is preliminary data.</text>
</comment>
<proteinExistence type="predicted"/>
<keyword evidence="3" id="KW-1185">Reference proteome</keyword>
<reference evidence="2 3" key="1">
    <citation type="submission" date="2024-04" db="EMBL/GenBank/DDBJ databases">
        <title>Defined microbial consortia suppress multidrug-resistant proinflammatory Enterobacteriaceae via ecological control.</title>
        <authorList>
            <person name="Furuichi M."/>
            <person name="Kawaguchi T."/>
            <person name="Pust M."/>
            <person name="Yasuma K."/>
            <person name="Plichta D."/>
            <person name="Hasegawa N."/>
            <person name="Ohya T."/>
            <person name="Bhattarai S."/>
            <person name="Sasajima S."/>
            <person name="Aoto Y."/>
            <person name="Tuganbaev T."/>
            <person name="Yaginuma M."/>
            <person name="Ueda M."/>
            <person name="Okahashi N."/>
            <person name="Amafuji K."/>
            <person name="Kiridooshi Y."/>
            <person name="Sugita K."/>
            <person name="Strazar M."/>
            <person name="Skelly A."/>
            <person name="Suda W."/>
            <person name="Hattori M."/>
            <person name="Nakamoto N."/>
            <person name="Caballero S."/>
            <person name="Norman J."/>
            <person name="Olle B."/>
            <person name="Tanoue T."/>
            <person name="Arita M."/>
            <person name="Bucci V."/>
            <person name="Atarashi K."/>
            <person name="Xavier R."/>
            <person name="Honda K."/>
        </authorList>
    </citation>
    <scope>NUCLEOTIDE SEQUENCE [LARGE SCALE GENOMIC DNA]</scope>
    <source>
        <strain evidence="3">k04-0078-D8-1</strain>
    </source>
</reference>
<feature type="domain" description="Methyltransferase" evidence="1">
    <location>
        <begin position="47"/>
        <end position="139"/>
    </location>
</feature>
<dbReference type="InterPro" id="IPR041698">
    <property type="entry name" value="Methyltransf_25"/>
</dbReference>
<dbReference type="Proteomes" id="UP001600943">
    <property type="component" value="Unassembled WGS sequence"/>
</dbReference>
<dbReference type="Pfam" id="PF13649">
    <property type="entry name" value="Methyltransf_25"/>
    <property type="match status" value="1"/>
</dbReference>
<organism evidence="2 3">
    <name type="scientific">Blautia hominis</name>
    <dbReference type="NCBI Taxonomy" id="2025493"/>
    <lineage>
        <taxon>Bacteria</taxon>
        <taxon>Bacillati</taxon>
        <taxon>Bacillota</taxon>
        <taxon>Clostridia</taxon>
        <taxon>Lachnospirales</taxon>
        <taxon>Lachnospiraceae</taxon>
        <taxon>Blautia</taxon>
    </lineage>
</organism>
<name>A0ABQ0BDS6_9FIRM</name>